<dbReference type="OrthoDB" id="1089958at2"/>
<evidence type="ECO:0000256" key="8">
    <source>
        <dbReference type="SAM" id="SignalP"/>
    </source>
</evidence>
<keyword evidence="5 8" id="KW-0732">Signal</keyword>
<dbReference type="eggNOG" id="COG4771">
    <property type="taxonomic scope" value="Bacteria"/>
</dbReference>
<proteinExistence type="predicted"/>
<sequence>MFRKKNLLSLFIVLALSSYTAAAPKADDVTAFVKDSQSKQPIEFASVELLNAKDSLLTGCITDSKGFFQITAPNRATKLRIHFVGYKTLETPINNSELGTLFLEEDSKLLNEVTVKGSARTNKVDRDIYNITKELRSGTVSSQELLGKLNGVNYNRYDKSISVNGSTKILILIDGIEKDQDMAKNLPSDRIERIEVIKDPVGKYATDGYTAVINIVLKKDYSGIDAFVTNTSVFDIVGSNGDDVLTQDAGNMNITYTYKKLNVYTSGRIYGSNFNVPTELVKRYGNITTATEPLDLNNPNATSRSRNGKITFGADYALSKKHSLSAEIRYSGDKDKSSAEYNLINSLGSVVTSNSYSLTNSDSHTTNWQGVLTYKGKFDDKNSIDADLRYNYSSGYNQNYFQQDKFSSNSNIDLSGNYARLNVNYNHQFSPELNMDLGYGNVYNQNTNKLNSSSFTQNEYRNRVSLYLNYKPIQQISLKAGAIVENYTQKNSTSDVNRTAIMPYANIQYAPSQKFNIVAKYHVGAGYPDINQLSPFRTAQDSLMWSIGNPALRTNISHSLSMDINVLNFITLTPYYNFNHSSLASYVSIDPTNSALYLTQNVNADKYEQYGASLNFTIPFGKTIFWQNRLDWNKSRMAYLDDSYNTNNFTANSTLVYVMQKTGLVTGVVYQKMLRHEVSIQGYGSSGNNLLLAFLQKSFLKEKLNASLMYIFPVNFMSYDQSSLTQAKSYYQYSNVNLNLIKNLVFFEISYRFNAGRQVKKKQSDDSDEITRSKKGGIGL</sequence>
<dbReference type="InterPro" id="IPR041700">
    <property type="entry name" value="OMP_b-brl_3"/>
</dbReference>
<dbReference type="Pfam" id="PF14905">
    <property type="entry name" value="OMP_b-brl_3"/>
    <property type="match status" value="1"/>
</dbReference>
<dbReference type="Pfam" id="PF13715">
    <property type="entry name" value="CarbopepD_reg_2"/>
    <property type="match status" value="1"/>
</dbReference>
<keyword evidence="7" id="KW-0998">Cell outer membrane</keyword>
<evidence type="ECO:0000256" key="1">
    <source>
        <dbReference type="ARBA" id="ARBA00004571"/>
    </source>
</evidence>
<feature type="domain" description="TonB-dependent receptor plug" evidence="9">
    <location>
        <begin position="136"/>
        <end position="201"/>
    </location>
</feature>
<dbReference type="PANTHER" id="PTHR30069">
    <property type="entry name" value="TONB-DEPENDENT OUTER MEMBRANE RECEPTOR"/>
    <property type="match status" value="1"/>
</dbReference>
<dbReference type="AlphaFoldDB" id="E4T819"/>
<reference key="1">
    <citation type="submission" date="2010-11" db="EMBL/GenBank/DDBJ databases">
        <title>The complete genome of Paludibacter propionicigenes DSM 17365.</title>
        <authorList>
            <consortium name="US DOE Joint Genome Institute (JGI-PGF)"/>
            <person name="Lucas S."/>
            <person name="Copeland A."/>
            <person name="Lapidus A."/>
            <person name="Bruce D."/>
            <person name="Goodwin L."/>
            <person name="Pitluck S."/>
            <person name="Kyrpides N."/>
            <person name="Mavromatis K."/>
            <person name="Ivanova N."/>
            <person name="Munk A.C."/>
            <person name="Brettin T."/>
            <person name="Detter J.C."/>
            <person name="Han C."/>
            <person name="Tapia R."/>
            <person name="Land M."/>
            <person name="Hauser L."/>
            <person name="Markowitz V."/>
            <person name="Cheng J.-F."/>
            <person name="Hugenholtz P."/>
            <person name="Woyke T."/>
            <person name="Wu D."/>
            <person name="Gronow S."/>
            <person name="Wellnitz S."/>
            <person name="Brambilla E."/>
            <person name="Klenk H.-P."/>
            <person name="Eisen J.A."/>
        </authorList>
    </citation>
    <scope>NUCLEOTIDE SEQUENCE</scope>
    <source>
        <strain>WB4</strain>
    </source>
</reference>
<evidence type="ECO:0000256" key="5">
    <source>
        <dbReference type="ARBA" id="ARBA00022729"/>
    </source>
</evidence>
<evidence type="ECO:0000259" key="9">
    <source>
        <dbReference type="Pfam" id="PF07715"/>
    </source>
</evidence>
<dbReference type="GO" id="GO:0015344">
    <property type="term" value="F:siderophore uptake transmembrane transporter activity"/>
    <property type="evidence" value="ECO:0007669"/>
    <property type="project" value="TreeGrafter"/>
</dbReference>
<dbReference type="InterPro" id="IPR036942">
    <property type="entry name" value="Beta-barrel_TonB_sf"/>
</dbReference>
<evidence type="ECO:0000256" key="4">
    <source>
        <dbReference type="ARBA" id="ARBA00022692"/>
    </source>
</evidence>
<gene>
    <name evidence="11" type="ordered locus">Palpr_2733</name>
</gene>
<feature type="chain" id="PRO_5003186938" evidence="8">
    <location>
        <begin position="23"/>
        <end position="780"/>
    </location>
</feature>
<organism evidence="11 12">
    <name type="scientific">Paludibacter propionicigenes (strain DSM 17365 / JCM 13257 / WB4)</name>
    <dbReference type="NCBI Taxonomy" id="694427"/>
    <lineage>
        <taxon>Bacteria</taxon>
        <taxon>Pseudomonadati</taxon>
        <taxon>Bacteroidota</taxon>
        <taxon>Bacteroidia</taxon>
        <taxon>Bacteroidales</taxon>
        <taxon>Paludibacteraceae</taxon>
        <taxon>Paludibacter</taxon>
    </lineage>
</organism>
<dbReference type="RefSeq" id="WP_013446232.1">
    <property type="nucleotide sequence ID" value="NC_014734.1"/>
</dbReference>
<dbReference type="HOGENOM" id="CLU_365556_0_0_10"/>
<name>E4T819_PALPW</name>
<dbReference type="InterPro" id="IPR039426">
    <property type="entry name" value="TonB-dep_rcpt-like"/>
</dbReference>
<dbReference type="EMBL" id="CP002345">
    <property type="protein sequence ID" value="ADQ80863.1"/>
    <property type="molecule type" value="Genomic_DNA"/>
</dbReference>
<dbReference type="SUPFAM" id="SSF56935">
    <property type="entry name" value="Porins"/>
    <property type="match status" value="1"/>
</dbReference>
<evidence type="ECO:0000256" key="2">
    <source>
        <dbReference type="ARBA" id="ARBA00022448"/>
    </source>
</evidence>
<feature type="signal peptide" evidence="8">
    <location>
        <begin position="1"/>
        <end position="22"/>
    </location>
</feature>
<evidence type="ECO:0000256" key="6">
    <source>
        <dbReference type="ARBA" id="ARBA00023136"/>
    </source>
</evidence>
<dbReference type="InterPro" id="IPR012910">
    <property type="entry name" value="Plug_dom"/>
</dbReference>
<protein>
    <submittedName>
        <fullName evidence="11">Uncharacterized protein</fullName>
    </submittedName>
</protein>
<accession>E4T819</accession>
<dbReference type="GO" id="GO:0009279">
    <property type="term" value="C:cell outer membrane"/>
    <property type="evidence" value="ECO:0007669"/>
    <property type="project" value="UniProtKB-SubCell"/>
</dbReference>
<keyword evidence="2" id="KW-0813">Transport</keyword>
<dbReference type="STRING" id="694427.Palpr_2733"/>
<reference evidence="11 12" key="2">
    <citation type="journal article" date="2011" name="Stand. Genomic Sci.">
        <title>Complete genome sequence of Paludibacter propionicigenes type strain (WB4).</title>
        <authorList>
            <person name="Gronow S."/>
            <person name="Munk C."/>
            <person name="Lapidus A."/>
            <person name="Nolan M."/>
            <person name="Lucas S."/>
            <person name="Hammon N."/>
            <person name="Deshpande S."/>
            <person name="Cheng J.F."/>
            <person name="Tapia R."/>
            <person name="Han C."/>
            <person name="Goodwin L."/>
            <person name="Pitluck S."/>
            <person name="Liolios K."/>
            <person name="Ivanova N."/>
            <person name="Mavromatis K."/>
            <person name="Mikhailova N."/>
            <person name="Pati A."/>
            <person name="Chen A."/>
            <person name="Palaniappan K."/>
            <person name="Land M."/>
            <person name="Hauser L."/>
            <person name="Chang Y.J."/>
            <person name="Jeffries C.D."/>
            <person name="Brambilla E."/>
            <person name="Rohde M."/>
            <person name="Goker M."/>
            <person name="Detter J.C."/>
            <person name="Woyke T."/>
            <person name="Bristow J."/>
            <person name="Eisen J.A."/>
            <person name="Markowitz V."/>
            <person name="Hugenholtz P."/>
            <person name="Kyrpides N.C."/>
            <person name="Klenk H.P."/>
        </authorList>
    </citation>
    <scope>NUCLEOTIDE SEQUENCE [LARGE SCALE GENOMIC DNA]</scope>
    <source>
        <strain evidence="12">DSM 17365 / JCM 13257 / WB4</strain>
    </source>
</reference>
<dbReference type="Pfam" id="PF07715">
    <property type="entry name" value="Plug"/>
    <property type="match status" value="1"/>
</dbReference>
<dbReference type="GO" id="GO:0044718">
    <property type="term" value="P:siderophore transmembrane transport"/>
    <property type="evidence" value="ECO:0007669"/>
    <property type="project" value="TreeGrafter"/>
</dbReference>
<dbReference type="PANTHER" id="PTHR30069:SF29">
    <property type="entry name" value="HEMOGLOBIN AND HEMOGLOBIN-HAPTOGLOBIN-BINDING PROTEIN 1-RELATED"/>
    <property type="match status" value="1"/>
</dbReference>
<feature type="domain" description="Outer membrane protein beta-barrel" evidence="10">
    <location>
        <begin position="377"/>
        <end position="736"/>
    </location>
</feature>
<evidence type="ECO:0000313" key="11">
    <source>
        <dbReference type="EMBL" id="ADQ80863.1"/>
    </source>
</evidence>
<dbReference type="KEGG" id="ppn:Palpr_2733"/>
<comment type="subcellular location">
    <subcellularLocation>
        <location evidence="1">Cell outer membrane</location>
        <topology evidence="1">Multi-pass membrane protein</topology>
    </subcellularLocation>
</comment>
<evidence type="ECO:0000259" key="10">
    <source>
        <dbReference type="Pfam" id="PF14905"/>
    </source>
</evidence>
<dbReference type="InterPro" id="IPR008969">
    <property type="entry name" value="CarboxyPept-like_regulatory"/>
</dbReference>
<dbReference type="Proteomes" id="UP000008718">
    <property type="component" value="Chromosome"/>
</dbReference>
<evidence type="ECO:0000256" key="7">
    <source>
        <dbReference type="ARBA" id="ARBA00023237"/>
    </source>
</evidence>
<keyword evidence="6" id="KW-0472">Membrane</keyword>
<keyword evidence="3" id="KW-1134">Transmembrane beta strand</keyword>
<dbReference type="InterPro" id="IPR037066">
    <property type="entry name" value="Plug_dom_sf"/>
</dbReference>
<dbReference type="Gene3D" id="2.170.130.10">
    <property type="entry name" value="TonB-dependent receptor, plug domain"/>
    <property type="match status" value="1"/>
</dbReference>
<evidence type="ECO:0000256" key="3">
    <source>
        <dbReference type="ARBA" id="ARBA00022452"/>
    </source>
</evidence>
<keyword evidence="4" id="KW-0812">Transmembrane</keyword>
<dbReference type="Gene3D" id="2.40.170.20">
    <property type="entry name" value="TonB-dependent receptor, beta-barrel domain"/>
    <property type="match status" value="1"/>
</dbReference>
<dbReference type="SUPFAM" id="SSF49464">
    <property type="entry name" value="Carboxypeptidase regulatory domain-like"/>
    <property type="match status" value="1"/>
</dbReference>
<evidence type="ECO:0000313" key="12">
    <source>
        <dbReference type="Proteomes" id="UP000008718"/>
    </source>
</evidence>
<keyword evidence="12" id="KW-1185">Reference proteome</keyword>